<dbReference type="EMBL" id="KZ999465">
    <property type="protein sequence ID" value="RKO85043.1"/>
    <property type="molecule type" value="Genomic_DNA"/>
</dbReference>
<feature type="region of interest" description="Disordered" evidence="1">
    <location>
        <begin position="166"/>
        <end position="192"/>
    </location>
</feature>
<evidence type="ECO:0000313" key="3">
    <source>
        <dbReference type="Proteomes" id="UP000269721"/>
    </source>
</evidence>
<protein>
    <submittedName>
        <fullName evidence="2">Uncharacterized protein</fullName>
    </submittedName>
</protein>
<gene>
    <name evidence="2" type="ORF">BDK51DRAFT_32606</name>
</gene>
<feature type="region of interest" description="Disordered" evidence="1">
    <location>
        <begin position="214"/>
        <end position="233"/>
    </location>
</feature>
<accession>A0A4P9W1L0</accession>
<feature type="compositionally biased region" description="Basic and acidic residues" evidence="1">
    <location>
        <begin position="166"/>
        <end position="177"/>
    </location>
</feature>
<name>A0A4P9W1L0_9FUNG</name>
<evidence type="ECO:0000256" key="1">
    <source>
        <dbReference type="SAM" id="MobiDB-lite"/>
    </source>
</evidence>
<organism evidence="2 3">
    <name type="scientific">Blyttiomyces helicus</name>
    <dbReference type="NCBI Taxonomy" id="388810"/>
    <lineage>
        <taxon>Eukaryota</taxon>
        <taxon>Fungi</taxon>
        <taxon>Fungi incertae sedis</taxon>
        <taxon>Chytridiomycota</taxon>
        <taxon>Chytridiomycota incertae sedis</taxon>
        <taxon>Chytridiomycetes</taxon>
        <taxon>Chytridiomycetes incertae sedis</taxon>
        <taxon>Blyttiomyces</taxon>
    </lineage>
</organism>
<sequence>MSSSRIFPPNDGSTTRHGCRRCLMSGKEVRAGTIVATTTDQHIRGRGRGSDMGYKLFTESGGKDDVRARSSIQGAGLVVLFVVELGGKNKISGSSENVHASRATKIESVGDSEIMVLTHPPTLVGRRGNAAGCCLVVFGDTVTAKFKSGAAVYRDEKRAVEHAATRIESVGDSRESWGGEDDGNPPTRSGRTESEAVMGMIEMGSQVVGKKQCLQFGHGGKNNGQPRPTHSPSLATEGMAQGAGWLCYFRVTQNTMDENGGLGEKKTGWQGRWERGYDPNRLATARIMVIRTMTTPSGPSSHLFGMEPEDGR</sequence>
<evidence type="ECO:0000313" key="2">
    <source>
        <dbReference type="EMBL" id="RKO85043.1"/>
    </source>
</evidence>
<reference evidence="3" key="1">
    <citation type="journal article" date="2018" name="Nat. Microbiol.">
        <title>Leveraging single-cell genomics to expand the fungal tree of life.</title>
        <authorList>
            <person name="Ahrendt S.R."/>
            <person name="Quandt C.A."/>
            <person name="Ciobanu D."/>
            <person name="Clum A."/>
            <person name="Salamov A."/>
            <person name="Andreopoulos B."/>
            <person name="Cheng J.F."/>
            <person name="Woyke T."/>
            <person name="Pelin A."/>
            <person name="Henrissat B."/>
            <person name="Reynolds N.K."/>
            <person name="Benny G.L."/>
            <person name="Smith M.E."/>
            <person name="James T.Y."/>
            <person name="Grigoriev I.V."/>
        </authorList>
    </citation>
    <scope>NUCLEOTIDE SEQUENCE [LARGE SCALE GENOMIC DNA]</scope>
</reference>
<dbReference type="AlphaFoldDB" id="A0A4P9W1L0"/>
<feature type="compositionally biased region" description="Polar residues" evidence="1">
    <location>
        <begin position="223"/>
        <end position="233"/>
    </location>
</feature>
<keyword evidence="3" id="KW-1185">Reference proteome</keyword>
<proteinExistence type="predicted"/>
<dbReference type="Proteomes" id="UP000269721">
    <property type="component" value="Unassembled WGS sequence"/>
</dbReference>